<organism evidence="2 3">
    <name type="scientific">Symplocastrum torsivum CPER-KK1</name>
    <dbReference type="NCBI Taxonomy" id="450513"/>
    <lineage>
        <taxon>Bacteria</taxon>
        <taxon>Bacillati</taxon>
        <taxon>Cyanobacteriota</taxon>
        <taxon>Cyanophyceae</taxon>
        <taxon>Oscillatoriophycideae</taxon>
        <taxon>Oscillatoriales</taxon>
        <taxon>Microcoleaceae</taxon>
        <taxon>Symplocastrum</taxon>
    </lineage>
</organism>
<dbReference type="InterPro" id="IPR010982">
    <property type="entry name" value="Lambda_DNA-bd_dom_sf"/>
</dbReference>
<evidence type="ECO:0000313" key="3">
    <source>
        <dbReference type="Proteomes" id="UP000753908"/>
    </source>
</evidence>
<dbReference type="PROSITE" id="PS50943">
    <property type="entry name" value="HTH_CROC1"/>
    <property type="match status" value="1"/>
</dbReference>
<dbReference type="AlphaFoldDB" id="A0A951UDM5"/>
<dbReference type="GO" id="GO:0003677">
    <property type="term" value="F:DNA binding"/>
    <property type="evidence" value="ECO:0007669"/>
    <property type="project" value="InterPro"/>
</dbReference>
<evidence type="ECO:0000313" key="2">
    <source>
        <dbReference type="EMBL" id="MBW4549465.1"/>
    </source>
</evidence>
<protein>
    <submittedName>
        <fullName evidence="2">Helix-turn-helix domain-containing protein</fullName>
    </submittedName>
</protein>
<reference evidence="2" key="2">
    <citation type="journal article" date="2022" name="Microbiol. Resour. Announc.">
        <title>Metagenome Sequencing to Explore Phylogenomics of Terrestrial Cyanobacteria.</title>
        <authorList>
            <person name="Ward R.D."/>
            <person name="Stajich J.E."/>
            <person name="Johansen J.R."/>
            <person name="Huntemann M."/>
            <person name="Clum A."/>
            <person name="Foster B."/>
            <person name="Foster B."/>
            <person name="Roux S."/>
            <person name="Palaniappan K."/>
            <person name="Varghese N."/>
            <person name="Mukherjee S."/>
            <person name="Reddy T.B.K."/>
            <person name="Daum C."/>
            <person name="Copeland A."/>
            <person name="Chen I.A."/>
            <person name="Ivanova N.N."/>
            <person name="Kyrpides N.C."/>
            <person name="Shapiro N."/>
            <person name="Eloe-Fadrosh E.A."/>
            <person name="Pietrasiak N."/>
        </authorList>
    </citation>
    <scope>NUCLEOTIDE SEQUENCE</scope>
    <source>
        <strain evidence="2">CPER-KK1</strain>
    </source>
</reference>
<name>A0A951UDM5_9CYAN</name>
<dbReference type="EMBL" id="JAHHIF010000102">
    <property type="protein sequence ID" value="MBW4549465.1"/>
    <property type="molecule type" value="Genomic_DNA"/>
</dbReference>
<dbReference type="CDD" id="cd00093">
    <property type="entry name" value="HTH_XRE"/>
    <property type="match status" value="1"/>
</dbReference>
<gene>
    <name evidence="2" type="ORF">KME25_34465</name>
</gene>
<accession>A0A951UDM5</accession>
<dbReference type="Gene3D" id="1.10.260.40">
    <property type="entry name" value="lambda repressor-like DNA-binding domains"/>
    <property type="match status" value="1"/>
</dbReference>
<comment type="caution">
    <text evidence="2">The sequence shown here is derived from an EMBL/GenBank/DDBJ whole genome shotgun (WGS) entry which is preliminary data.</text>
</comment>
<proteinExistence type="predicted"/>
<dbReference type="SUPFAM" id="SSF47413">
    <property type="entry name" value="lambda repressor-like DNA-binding domains"/>
    <property type="match status" value="1"/>
</dbReference>
<dbReference type="InterPro" id="IPR001387">
    <property type="entry name" value="Cro/C1-type_HTH"/>
</dbReference>
<reference evidence="2" key="1">
    <citation type="submission" date="2021-05" db="EMBL/GenBank/DDBJ databases">
        <authorList>
            <person name="Pietrasiak N."/>
            <person name="Ward R."/>
            <person name="Stajich J.E."/>
            <person name="Kurbessoian T."/>
        </authorList>
    </citation>
    <scope>NUCLEOTIDE SEQUENCE</scope>
    <source>
        <strain evidence="2">CPER-KK1</strain>
    </source>
</reference>
<feature type="domain" description="HTH cro/C1-type" evidence="1">
    <location>
        <begin position="20"/>
        <end position="64"/>
    </location>
</feature>
<evidence type="ECO:0000259" key="1">
    <source>
        <dbReference type="PROSITE" id="PS50943"/>
    </source>
</evidence>
<dbReference type="SMART" id="SM00530">
    <property type="entry name" value="HTH_XRE"/>
    <property type="match status" value="1"/>
</dbReference>
<dbReference type="Pfam" id="PF01381">
    <property type="entry name" value="HTH_3"/>
    <property type="match status" value="1"/>
</dbReference>
<dbReference type="Proteomes" id="UP000753908">
    <property type="component" value="Unassembled WGS sequence"/>
</dbReference>
<sequence length="113" mass="12609">MNPKAERLATYVREIRGSQSQRQFAKRLGVSQSSVNLWESGQSWPETENLEKLAAFKGWSLQDFQTYLIEGKLPSSDPLDQVLRILRSLPTEAVAKVATEAVETLAARTGSML</sequence>